<accession>A0A9Q1KUM7</accession>
<dbReference type="AlphaFoldDB" id="A0A9Q1KUM7"/>
<keyword evidence="1" id="KW-0175">Coiled coil</keyword>
<feature type="transmembrane region" description="Helical" evidence="2">
    <location>
        <begin position="85"/>
        <end position="105"/>
    </location>
</feature>
<organism evidence="3 4">
    <name type="scientific">Carnegiea gigantea</name>
    <dbReference type="NCBI Taxonomy" id="171969"/>
    <lineage>
        <taxon>Eukaryota</taxon>
        <taxon>Viridiplantae</taxon>
        <taxon>Streptophyta</taxon>
        <taxon>Embryophyta</taxon>
        <taxon>Tracheophyta</taxon>
        <taxon>Spermatophyta</taxon>
        <taxon>Magnoliopsida</taxon>
        <taxon>eudicotyledons</taxon>
        <taxon>Gunneridae</taxon>
        <taxon>Pentapetalae</taxon>
        <taxon>Caryophyllales</taxon>
        <taxon>Cactineae</taxon>
        <taxon>Cactaceae</taxon>
        <taxon>Cactoideae</taxon>
        <taxon>Echinocereeae</taxon>
        <taxon>Carnegiea</taxon>
    </lineage>
</organism>
<dbReference type="Proteomes" id="UP001153076">
    <property type="component" value="Unassembled WGS sequence"/>
</dbReference>
<evidence type="ECO:0000313" key="4">
    <source>
        <dbReference type="Proteomes" id="UP001153076"/>
    </source>
</evidence>
<name>A0A9Q1KUM7_9CARY</name>
<proteinExistence type="predicted"/>
<keyword evidence="4" id="KW-1185">Reference proteome</keyword>
<feature type="coiled-coil region" evidence="1">
    <location>
        <begin position="41"/>
        <end position="75"/>
    </location>
</feature>
<keyword evidence="2" id="KW-1133">Transmembrane helix</keyword>
<evidence type="ECO:0000256" key="2">
    <source>
        <dbReference type="SAM" id="Phobius"/>
    </source>
</evidence>
<comment type="caution">
    <text evidence="3">The sequence shown here is derived from an EMBL/GenBank/DDBJ whole genome shotgun (WGS) entry which is preliminary data.</text>
</comment>
<evidence type="ECO:0000256" key="1">
    <source>
        <dbReference type="SAM" id="Coils"/>
    </source>
</evidence>
<reference evidence="3" key="1">
    <citation type="submission" date="2022-04" db="EMBL/GenBank/DDBJ databases">
        <title>Carnegiea gigantea Genome sequencing and assembly v2.</title>
        <authorList>
            <person name="Copetti D."/>
            <person name="Sanderson M.J."/>
            <person name="Burquez A."/>
            <person name="Wojciechowski M.F."/>
        </authorList>
    </citation>
    <scope>NUCLEOTIDE SEQUENCE</scope>
    <source>
        <strain evidence="3">SGP5-SGP5p</strain>
        <tissue evidence="3">Aerial part</tissue>
    </source>
</reference>
<sequence length="155" mass="17438">MRRFVHCRNYGGGGGCEYFEWVDESLDETVRSMVVGLMVTNDTIAVEIKRLENDLEAQKHEVKKLKEKNRRMKLKLYAWQRTQKLYLFFVIMFTLLVAMYIGFFLEGCTICLCTIVAAVPPLFATVCPACVVATVNGVKTVTLSCAGSIGSDLIH</sequence>
<protein>
    <submittedName>
        <fullName evidence="3">Uncharacterized protein</fullName>
    </submittedName>
</protein>
<keyword evidence="2" id="KW-0812">Transmembrane</keyword>
<dbReference type="EMBL" id="JAKOGI010000026">
    <property type="protein sequence ID" value="KAJ8448937.1"/>
    <property type="molecule type" value="Genomic_DNA"/>
</dbReference>
<evidence type="ECO:0000313" key="3">
    <source>
        <dbReference type="EMBL" id="KAJ8448937.1"/>
    </source>
</evidence>
<keyword evidence="2" id="KW-0472">Membrane</keyword>
<gene>
    <name evidence="3" type="ORF">Cgig2_030793</name>
</gene>